<dbReference type="GO" id="GO:0000272">
    <property type="term" value="P:polysaccharide catabolic process"/>
    <property type="evidence" value="ECO:0007669"/>
    <property type="project" value="InterPro"/>
</dbReference>
<comment type="caution">
    <text evidence="1">The sequence shown here is derived from an EMBL/GenBank/DDBJ whole genome shotgun (WGS) entry which is preliminary data.</text>
</comment>
<organism evidence="1">
    <name type="scientific">bioreactor metagenome</name>
    <dbReference type="NCBI Taxonomy" id="1076179"/>
    <lineage>
        <taxon>unclassified sequences</taxon>
        <taxon>metagenomes</taxon>
        <taxon>ecological metagenomes</taxon>
    </lineage>
</organism>
<name>A0A645G2U0_9ZZZZ</name>
<dbReference type="AlphaFoldDB" id="A0A645G2U0"/>
<protein>
    <submittedName>
        <fullName evidence="1">Uncharacterized protein</fullName>
    </submittedName>
</protein>
<dbReference type="Gene3D" id="1.10.1330.10">
    <property type="entry name" value="Dockerin domain"/>
    <property type="match status" value="1"/>
</dbReference>
<dbReference type="InterPro" id="IPR036439">
    <property type="entry name" value="Dockerin_dom_sf"/>
</dbReference>
<sequence length="92" mass="10300">MKQGEVLHTYTVVIYGDLTGDCIFDEMDIVILNLYISYSLAPSEDILNGTPRFIAGALNQDDVLDELDKSLQNNILAYFGKMNQVTGVYVVY</sequence>
<accession>A0A645G2U0</accession>
<dbReference type="EMBL" id="VSSQ01069111">
    <property type="protein sequence ID" value="MPN21187.1"/>
    <property type="molecule type" value="Genomic_DNA"/>
</dbReference>
<gene>
    <name evidence="1" type="ORF">SDC9_168566</name>
</gene>
<evidence type="ECO:0000313" key="1">
    <source>
        <dbReference type="EMBL" id="MPN21187.1"/>
    </source>
</evidence>
<proteinExistence type="predicted"/>
<reference evidence="1" key="1">
    <citation type="submission" date="2019-08" db="EMBL/GenBank/DDBJ databases">
        <authorList>
            <person name="Kucharzyk K."/>
            <person name="Murdoch R.W."/>
            <person name="Higgins S."/>
            <person name="Loffler F."/>
        </authorList>
    </citation>
    <scope>NUCLEOTIDE SEQUENCE</scope>
</reference>